<dbReference type="Pfam" id="PF00072">
    <property type="entry name" value="Response_reg"/>
    <property type="match status" value="1"/>
</dbReference>
<accession>A0A938Y553</accession>
<dbReference type="Pfam" id="PF20714">
    <property type="entry name" value="HTH_64"/>
    <property type="match status" value="1"/>
</dbReference>
<comment type="caution">
    <text evidence="12">The sequence shown here is derived from an EMBL/GenBank/DDBJ whole genome shotgun (WGS) entry which is preliminary data.</text>
</comment>
<evidence type="ECO:0000313" key="12">
    <source>
        <dbReference type="EMBL" id="MBM7591415.1"/>
    </source>
</evidence>
<keyword evidence="5 9" id="KW-0805">Transcription regulation</keyword>
<evidence type="ECO:0000256" key="7">
    <source>
        <dbReference type="ARBA" id="ARBA00023159"/>
    </source>
</evidence>
<dbReference type="PANTHER" id="PTHR45526">
    <property type="entry name" value="TRANSCRIPTIONAL REGULATORY PROTEIN DPIA"/>
    <property type="match status" value="1"/>
</dbReference>
<dbReference type="Gene3D" id="3.40.50.2300">
    <property type="match status" value="1"/>
</dbReference>
<dbReference type="CDD" id="cd19925">
    <property type="entry name" value="REC_citrate_TCS"/>
    <property type="match status" value="1"/>
</dbReference>
<dbReference type="InterPro" id="IPR048714">
    <property type="entry name" value="DpiA-like_HTH"/>
</dbReference>
<dbReference type="InterPro" id="IPR051271">
    <property type="entry name" value="2C-system_Tx_regulators"/>
</dbReference>
<dbReference type="InterPro" id="IPR036388">
    <property type="entry name" value="WH-like_DNA-bd_sf"/>
</dbReference>
<evidence type="ECO:0000256" key="3">
    <source>
        <dbReference type="ARBA" id="ARBA00022553"/>
    </source>
</evidence>
<sequence>MKRKPMAEEQIRVVLIEDDPMVQEVNRLFVERVPGFQVVGIAGSGTEGLQLVEQLAPDLVLLDIYMPAQDGIHTLHKLRSRNLATDVIAVTAANDAATIQQMLRSGVIDYIIKPFRFERVHQALLAYRERRERLAAQRDVTQAELDRLIHGEAGTVHPPETQPELASSQEELIKGINAATMKQVLQFLETHANSLSAEEVAEGLGIARVTARRYLDYLEKTGKVSLEIRYGGIGRPLNRYHLKRK</sequence>
<keyword evidence="3 10" id="KW-0597">Phosphoprotein</keyword>
<evidence type="ECO:0000256" key="2">
    <source>
        <dbReference type="ARBA" id="ARBA00022490"/>
    </source>
</evidence>
<evidence type="ECO:0000256" key="10">
    <source>
        <dbReference type="PROSITE-ProRule" id="PRU00169"/>
    </source>
</evidence>
<evidence type="ECO:0000256" key="4">
    <source>
        <dbReference type="ARBA" id="ARBA00023012"/>
    </source>
</evidence>
<reference evidence="12" key="1">
    <citation type="submission" date="2021-01" db="EMBL/GenBank/DDBJ databases">
        <title>Genomic Encyclopedia of Type Strains, Phase IV (KMG-IV): sequencing the most valuable type-strain genomes for metagenomic binning, comparative biology and taxonomic classification.</title>
        <authorList>
            <person name="Goeker M."/>
        </authorList>
    </citation>
    <scope>NUCLEOTIDE SEQUENCE</scope>
    <source>
        <strain evidence="12">DSM 25523</strain>
    </source>
</reference>
<keyword evidence="7 9" id="KW-0010">Activator</keyword>
<proteinExistence type="predicted"/>
<dbReference type="AlphaFoldDB" id="A0A938Y553"/>
<feature type="modified residue" description="4-aspartylphosphate" evidence="10">
    <location>
        <position position="63"/>
    </location>
</feature>
<dbReference type="InterPro" id="IPR036390">
    <property type="entry name" value="WH_DNA-bd_sf"/>
</dbReference>
<dbReference type="EMBL" id="JAFBEB010000011">
    <property type="protein sequence ID" value="MBM7591415.1"/>
    <property type="molecule type" value="Genomic_DNA"/>
</dbReference>
<dbReference type="PIRSF" id="PIRSF006171">
    <property type="entry name" value="RR_citrat_malat"/>
    <property type="match status" value="1"/>
</dbReference>
<evidence type="ECO:0000256" key="8">
    <source>
        <dbReference type="ARBA" id="ARBA00023163"/>
    </source>
</evidence>
<evidence type="ECO:0000313" key="13">
    <source>
        <dbReference type="Proteomes" id="UP000717624"/>
    </source>
</evidence>
<comment type="subcellular location">
    <subcellularLocation>
        <location evidence="1 9">Cytoplasm</location>
    </subcellularLocation>
</comment>
<organism evidence="12 13">
    <name type="scientific">Brevibacillus fulvus</name>
    <dbReference type="NCBI Taxonomy" id="1125967"/>
    <lineage>
        <taxon>Bacteria</taxon>
        <taxon>Bacillati</taxon>
        <taxon>Bacillota</taxon>
        <taxon>Bacilli</taxon>
        <taxon>Bacillales</taxon>
        <taxon>Paenibacillaceae</taxon>
        <taxon>Brevibacillus</taxon>
    </lineage>
</organism>
<dbReference type="GO" id="GO:0003700">
    <property type="term" value="F:DNA-binding transcription factor activity"/>
    <property type="evidence" value="ECO:0007669"/>
    <property type="project" value="InterPro"/>
</dbReference>
<dbReference type="SUPFAM" id="SSF46785">
    <property type="entry name" value="Winged helix' DNA-binding domain"/>
    <property type="match status" value="1"/>
</dbReference>
<dbReference type="SUPFAM" id="SSF52172">
    <property type="entry name" value="CheY-like"/>
    <property type="match status" value="1"/>
</dbReference>
<feature type="domain" description="Response regulatory" evidence="11">
    <location>
        <begin position="12"/>
        <end position="128"/>
    </location>
</feature>
<evidence type="ECO:0000256" key="6">
    <source>
        <dbReference type="ARBA" id="ARBA00023125"/>
    </source>
</evidence>
<dbReference type="GO" id="GO:0003677">
    <property type="term" value="F:DNA binding"/>
    <property type="evidence" value="ECO:0007669"/>
    <property type="project" value="UniProtKB-KW"/>
</dbReference>
<dbReference type="GO" id="GO:0005737">
    <property type="term" value="C:cytoplasm"/>
    <property type="evidence" value="ECO:0007669"/>
    <property type="project" value="UniProtKB-SubCell"/>
</dbReference>
<dbReference type="Gene3D" id="1.10.10.10">
    <property type="entry name" value="Winged helix-like DNA-binding domain superfamily/Winged helix DNA-binding domain"/>
    <property type="match status" value="1"/>
</dbReference>
<dbReference type="SMART" id="SM00448">
    <property type="entry name" value="REC"/>
    <property type="match status" value="1"/>
</dbReference>
<dbReference type="Proteomes" id="UP000717624">
    <property type="component" value="Unassembled WGS sequence"/>
</dbReference>
<name>A0A938Y553_9BACL</name>
<evidence type="ECO:0000256" key="5">
    <source>
        <dbReference type="ARBA" id="ARBA00023015"/>
    </source>
</evidence>
<keyword evidence="6 9" id="KW-0238">DNA-binding</keyword>
<keyword evidence="2 9" id="KW-0963">Cytoplasm</keyword>
<dbReference type="InterPro" id="IPR001789">
    <property type="entry name" value="Sig_transdc_resp-reg_receiver"/>
</dbReference>
<keyword evidence="4 9" id="KW-0902">Two-component regulatory system</keyword>
<keyword evidence="13" id="KW-1185">Reference proteome</keyword>
<dbReference type="InterPro" id="IPR011006">
    <property type="entry name" value="CheY-like_superfamily"/>
</dbReference>
<evidence type="ECO:0000256" key="1">
    <source>
        <dbReference type="ARBA" id="ARBA00004496"/>
    </source>
</evidence>
<gene>
    <name evidence="12" type="ORF">JOD01_003054</name>
</gene>
<evidence type="ECO:0000256" key="9">
    <source>
        <dbReference type="PIRNR" id="PIRNR006171"/>
    </source>
</evidence>
<dbReference type="InterPro" id="IPR024187">
    <property type="entry name" value="Sig_transdc_resp-reg_cit/mal"/>
</dbReference>
<dbReference type="PANTHER" id="PTHR45526:SF1">
    <property type="entry name" value="TRANSCRIPTIONAL REGULATORY PROTEIN DCUR-RELATED"/>
    <property type="match status" value="1"/>
</dbReference>
<protein>
    <recommendedName>
        <fullName evidence="9">Transcriptional regulatory protein</fullName>
    </recommendedName>
</protein>
<evidence type="ECO:0000259" key="11">
    <source>
        <dbReference type="PROSITE" id="PS50110"/>
    </source>
</evidence>
<keyword evidence="8 9" id="KW-0804">Transcription</keyword>
<dbReference type="PROSITE" id="PS50110">
    <property type="entry name" value="RESPONSE_REGULATORY"/>
    <property type="match status" value="1"/>
</dbReference>
<dbReference type="GO" id="GO:0000156">
    <property type="term" value="F:phosphorelay response regulator activity"/>
    <property type="evidence" value="ECO:0007669"/>
    <property type="project" value="TreeGrafter"/>
</dbReference>